<gene>
    <name evidence="1" type="ORF">LCGC14_0823560</name>
</gene>
<dbReference type="AlphaFoldDB" id="A0A0F9SQN1"/>
<organism evidence="1">
    <name type="scientific">marine sediment metagenome</name>
    <dbReference type="NCBI Taxonomy" id="412755"/>
    <lineage>
        <taxon>unclassified sequences</taxon>
        <taxon>metagenomes</taxon>
        <taxon>ecological metagenomes</taxon>
    </lineage>
</organism>
<reference evidence="1" key="1">
    <citation type="journal article" date="2015" name="Nature">
        <title>Complex archaea that bridge the gap between prokaryotes and eukaryotes.</title>
        <authorList>
            <person name="Spang A."/>
            <person name="Saw J.H."/>
            <person name="Jorgensen S.L."/>
            <person name="Zaremba-Niedzwiedzka K."/>
            <person name="Martijn J."/>
            <person name="Lind A.E."/>
            <person name="van Eijk R."/>
            <person name="Schleper C."/>
            <person name="Guy L."/>
            <person name="Ettema T.J."/>
        </authorList>
    </citation>
    <scope>NUCLEOTIDE SEQUENCE</scope>
</reference>
<protein>
    <submittedName>
        <fullName evidence="1">Uncharacterized protein</fullName>
    </submittedName>
</protein>
<comment type="caution">
    <text evidence="1">The sequence shown here is derived from an EMBL/GenBank/DDBJ whole genome shotgun (WGS) entry which is preliminary data.</text>
</comment>
<name>A0A0F9SQN1_9ZZZZ</name>
<dbReference type="EMBL" id="LAZR01002325">
    <property type="protein sequence ID" value="KKN31483.1"/>
    <property type="molecule type" value="Genomic_DNA"/>
</dbReference>
<evidence type="ECO:0000313" key="1">
    <source>
        <dbReference type="EMBL" id="KKN31483.1"/>
    </source>
</evidence>
<proteinExistence type="predicted"/>
<sequence>MTEPTKRELQYWRQMEQLIRHIIGHVQPDIDAEEADIDAEEADELRQIVLDLDYERHVR</sequence>
<accession>A0A0F9SQN1</accession>